<dbReference type="InterPro" id="IPR027417">
    <property type="entry name" value="P-loop_NTPase"/>
</dbReference>
<dbReference type="EMBL" id="LKET01000024">
    <property type="protein sequence ID" value="KPU45365.1"/>
    <property type="molecule type" value="Genomic_DNA"/>
</dbReference>
<sequence length="388" mass="43375">MDLRDVLYYFKKSIWILIISIVLCTAVSGFFSYFNKYSYLCTPKIIVGPQTQVNRDTKFVSNIVNVLAELTTNDEVLDRLLNETGLNMDKETLKTMISTDANDVHQRIYFIVTGSDQEAVRVVADKIPDIISDAAMKLFGIDNLMIVKSEKVVINGKSYRQNIISGSVAGLGIGIMIIFLLMTFDKKLWEKKALQRLYNLDYLGSLKQKGDDTSILSTKLILKAKNNDTKTAAIIPLDVKDDKKHINQLVKTLASMGRKVLVIGKDLYNKKSSEGSLSIQNSDISKLIEEADKNIHYVSFDPKDNITASDIIKLDIKSQLESVKDCYDLILLSLSKDTGADKMLLLSHSFGSIIAAAEKNSTNIKNAEELTSNLKDTDINILGYYVIE</sequence>
<dbReference type="RefSeq" id="WP_054874164.1">
    <property type="nucleotide sequence ID" value="NZ_LKET01000024.1"/>
</dbReference>
<comment type="caution">
    <text evidence="2">The sequence shown here is derived from an EMBL/GenBank/DDBJ whole genome shotgun (WGS) entry which is preliminary data.</text>
</comment>
<feature type="transmembrane region" description="Helical" evidence="1">
    <location>
        <begin position="163"/>
        <end position="184"/>
    </location>
</feature>
<name>A0A0P8WS18_9CLOT</name>
<dbReference type="InterPro" id="IPR050445">
    <property type="entry name" value="Bact_polysacc_biosynth/exp"/>
</dbReference>
<accession>A0A0P8WS18</accession>
<feature type="transmembrane region" description="Helical" evidence="1">
    <location>
        <begin position="14"/>
        <end position="34"/>
    </location>
</feature>
<protein>
    <submittedName>
        <fullName evidence="2">Chain length determinant protein</fullName>
    </submittedName>
</protein>
<evidence type="ECO:0000313" key="2">
    <source>
        <dbReference type="EMBL" id="KPU45365.1"/>
    </source>
</evidence>
<evidence type="ECO:0000256" key="1">
    <source>
        <dbReference type="SAM" id="Phobius"/>
    </source>
</evidence>
<dbReference type="Gene3D" id="3.40.50.300">
    <property type="entry name" value="P-loop containing nucleotide triphosphate hydrolases"/>
    <property type="match status" value="1"/>
</dbReference>
<keyword evidence="3" id="KW-1185">Reference proteome</keyword>
<gene>
    <name evidence="2" type="ORF">OXPF_10600</name>
</gene>
<dbReference type="PANTHER" id="PTHR32309:SF31">
    <property type="entry name" value="CAPSULAR EXOPOLYSACCHARIDE FAMILY"/>
    <property type="match status" value="1"/>
</dbReference>
<dbReference type="Proteomes" id="UP000050326">
    <property type="component" value="Unassembled WGS sequence"/>
</dbReference>
<reference evidence="2 3" key="1">
    <citation type="submission" date="2015-09" db="EMBL/GenBank/DDBJ databases">
        <title>Genome sequence of Oxobacter pfennigii DSM 3222.</title>
        <authorList>
            <person name="Poehlein A."/>
            <person name="Bengelsdorf F.R."/>
            <person name="Schiel-Bengelsdorf B."/>
            <person name="Duerre P."/>
            <person name="Daniel R."/>
        </authorList>
    </citation>
    <scope>NUCLEOTIDE SEQUENCE [LARGE SCALE GENOMIC DNA]</scope>
    <source>
        <strain evidence="2 3">DSM 3222</strain>
    </source>
</reference>
<evidence type="ECO:0000313" key="3">
    <source>
        <dbReference type="Proteomes" id="UP000050326"/>
    </source>
</evidence>
<keyword evidence="1" id="KW-0812">Transmembrane</keyword>
<keyword evidence="1" id="KW-1133">Transmembrane helix</keyword>
<organism evidence="2 3">
    <name type="scientific">Oxobacter pfennigii</name>
    <dbReference type="NCBI Taxonomy" id="36849"/>
    <lineage>
        <taxon>Bacteria</taxon>
        <taxon>Bacillati</taxon>
        <taxon>Bacillota</taxon>
        <taxon>Clostridia</taxon>
        <taxon>Eubacteriales</taxon>
        <taxon>Clostridiaceae</taxon>
        <taxon>Oxobacter</taxon>
    </lineage>
</organism>
<keyword evidence="1" id="KW-0472">Membrane</keyword>
<dbReference type="PANTHER" id="PTHR32309">
    <property type="entry name" value="TYROSINE-PROTEIN KINASE"/>
    <property type="match status" value="1"/>
</dbReference>
<dbReference type="AlphaFoldDB" id="A0A0P8WS18"/>
<dbReference type="STRING" id="36849.OXPF_10600"/>
<proteinExistence type="predicted"/>